<organism evidence="1 2">
    <name type="scientific">Aurantiacibacter spongiae</name>
    <dbReference type="NCBI Taxonomy" id="2488860"/>
    <lineage>
        <taxon>Bacteria</taxon>
        <taxon>Pseudomonadati</taxon>
        <taxon>Pseudomonadota</taxon>
        <taxon>Alphaproteobacteria</taxon>
        <taxon>Sphingomonadales</taxon>
        <taxon>Erythrobacteraceae</taxon>
        <taxon>Aurantiacibacter</taxon>
    </lineage>
</organism>
<gene>
    <name evidence="1" type="ORF">EG799_13740</name>
</gene>
<dbReference type="RefSeq" id="WP_123882447.1">
    <property type="nucleotide sequence ID" value="NZ_RPFZ01000001.1"/>
</dbReference>
<keyword evidence="2" id="KW-1185">Reference proteome</keyword>
<reference evidence="1 2" key="1">
    <citation type="submission" date="2018-11" db="EMBL/GenBank/DDBJ databases">
        <title>Erythrobacter spongiae sp. nov., isolated from a marine sponge.</title>
        <authorList>
            <person name="Zhuang L."/>
            <person name="Luo L."/>
        </authorList>
    </citation>
    <scope>NUCLEOTIDE SEQUENCE [LARGE SCALE GENOMIC DNA]</scope>
    <source>
        <strain evidence="1 2">HN-E23</strain>
    </source>
</reference>
<evidence type="ECO:0000313" key="2">
    <source>
        <dbReference type="Proteomes" id="UP000275232"/>
    </source>
</evidence>
<dbReference type="EMBL" id="RPFZ01000001">
    <property type="protein sequence ID" value="RPF72570.1"/>
    <property type="molecule type" value="Genomic_DNA"/>
</dbReference>
<name>A0A3N5CY43_9SPHN</name>
<accession>A0A3N5CY43</accession>
<comment type="caution">
    <text evidence="1">The sequence shown here is derived from an EMBL/GenBank/DDBJ whole genome shotgun (WGS) entry which is preliminary data.</text>
</comment>
<evidence type="ECO:0000313" key="1">
    <source>
        <dbReference type="EMBL" id="RPF72570.1"/>
    </source>
</evidence>
<dbReference type="AlphaFoldDB" id="A0A3N5CY43"/>
<dbReference type="Proteomes" id="UP000275232">
    <property type="component" value="Unassembled WGS sequence"/>
</dbReference>
<protein>
    <submittedName>
        <fullName evidence="1">Uncharacterized protein</fullName>
    </submittedName>
</protein>
<proteinExistence type="predicted"/>
<sequence length="124" mass="14291">MAECPKCQGRMEEGAPYVDMWGWRMLVRWVDGRPRKSSWSGLSFDGRERSDISSLRCDTCGFIELYAGNGAGADYGTMHLRAENERLKLEMARVMDRVKTLERIATDPAERTAREIEDLRDKDR</sequence>
<dbReference type="OrthoDB" id="7573292at2"/>